<reference evidence="2 3" key="1">
    <citation type="submission" date="2019-04" db="EMBL/GenBank/DDBJ databases">
        <title>Friends and foes A comparative genomics study of 23 Aspergillus species from section Flavi.</title>
        <authorList>
            <consortium name="DOE Joint Genome Institute"/>
            <person name="Kjaerbolling I."/>
            <person name="Vesth T."/>
            <person name="Frisvad J.C."/>
            <person name="Nybo J.L."/>
            <person name="Theobald S."/>
            <person name="Kildgaard S."/>
            <person name="Isbrandt T."/>
            <person name="Kuo A."/>
            <person name="Sato A."/>
            <person name="Lyhne E.K."/>
            <person name="Kogle M.E."/>
            <person name="Wiebenga A."/>
            <person name="Kun R.S."/>
            <person name="Lubbers R.J."/>
            <person name="Makela M.R."/>
            <person name="Barry K."/>
            <person name="Chovatia M."/>
            <person name="Clum A."/>
            <person name="Daum C."/>
            <person name="Haridas S."/>
            <person name="He G."/>
            <person name="LaButti K."/>
            <person name="Lipzen A."/>
            <person name="Mondo S."/>
            <person name="Riley R."/>
            <person name="Salamov A."/>
            <person name="Simmons B.A."/>
            <person name="Magnuson J.K."/>
            <person name="Henrissat B."/>
            <person name="Mortensen U.H."/>
            <person name="Larsen T.O."/>
            <person name="Devries R.P."/>
            <person name="Grigoriev I.V."/>
            <person name="Machida M."/>
            <person name="Baker S.E."/>
            <person name="Andersen M.R."/>
        </authorList>
    </citation>
    <scope>NUCLEOTIDE SEQUENCE [LARGE SCALE GENOMIC DNA]</scope>
    <source>
        <strain evidence="2 3">CBS 151.66</strain>
    </source>
</reference>
<keyword evidence="1" id="KW-0732">Signal</keyword>
<feature type="chain" id="PRO_5024927227" description="SMP-30/Gluconolactonase/LRE-like region domain-containing protein" evidence="1">
    <location>
        <begin position="25"/>
        <end position="334"/>
    </location>
</feature>
<dbReference type="SUPFAM" id="SSF63829">
    <property type="entry name" value="Calcium-dependent phosphotriesterase"/>
    <property type="match status" value="1"/>
</dbReference>
<feature type="signal peptide" evidence="1">
    <location>
        <begin position="1"/>
        <end position="24"/>
    </location>
</feature>
<dbReference type="EMBL" id="ML732193">
    <property type="protein sequence ID" value="KAB8075488.1"/>
    <property type="molecule type" value="Genomic_DNA"/>
</dbReference>
<dbReference type="AlphaFoldDB" id="A0A5N5X428"/>
<dbReference type="Gene3D" id="2.120.10.30">
    <property type="entry name" value="TolB, C-terminal domain"/>
    <property type="match status" value="1"/>
</dbReference>
<evidence type="ECO:0000313" key="2">
    <source>
        <dbReference type="EMBL" id="KAB8075488.1"/>
    </source>
</evidence>
<sequence length="334" mass="35281">MYSLPAISLWLLASLSSIIAPTLALPSSPGSTDASSISTVFQFDRNGTWFENIAVRPNGEILATRLDVPEVWLINPANNNAKEAGTQLYSFPRATGLLGITPIDKDVYAVVTGNFSVPTTTTTPGSYVIWSLDLSGKGQPVAKVLSQLPDAEFLNGIVPFGKNLLLVTDSAKGVIWRVDRTTGEYSQALTDPTMLPASGQPTAVGVNGINVLGNYVYYTSTTQMLFARIPVDNKASATGPAEIIASGFTPDDFMLTRDGTAYITTNPQNGLLKVDRHGRVQLVAGNEFKITVGGSTGVASSKNGSVLYVTTSGGQVSPILCKTIEPAKVVAIHV</sequence>
<dbReference type="Proteomes" id="UP000326565">
    <property type="component" value="Unassembled WGS sequence"/>
</dbReference>
<evidence type="ECO:0000313" key="3">
    <source>
        <dbReference type="Proteomes" id="UP000326565"/>
    </source>
</evidence>
<protein>
    <recommendedName>
        <fullName evidence="4">SMP-30/Gluconolactonase/LRE-like region domain-containing protein</fullName>
    </recommendedName>
</protein>
<accession>A0A5N5X428</accession>
<organism evidence="2 3">
    <name type="scientific">Aspergillus leporis</name>
    <dbReference type="NCBI Taxonomy" id="41062"/>
    <lineage>
        <taxon>Eukaryota</taxon>
        <taxon>Fungi</taxon>
        <taxon>Dikarya</taxon>
        <taxon>Ascomycota</taxon>
        <taxon>Pezizomycotina</taxon>
        <taxon>Eurotiomycetes</taxon>
        <taxon>Eurotiomycetidae</taxon>
        <taxon>Eurotiales</taxon>
        <taxon>Aspergillaceae</taxon>
        <taxon>Aspergillus</taxon>
        <taxon>Aspergillus subgen. Circumdati</taxon>
    </lineage>
</organism>
<dbReference type="OrthoDB" id="9977941at2759"/>
<evidence type="ECO:0008006" key="4">
    <source>
        <dbReference type="Google" id="ProtNLM"/>
    </source>
</evidence>
<name>A0A5N5X428_9EURO</name>
<keyword evidence="3" id="KW-1185">Reference proteome</keyword>
<evidence type="ECO:0000256" key="1">
    <source>
        <dbReference type="SAM" id="SignalP"/>
    </source>
</evidence>
<dbReference type="PANTHER" id="PTHR42060">
    <property type="entry name" value="NHL REPEAT-CONTAINING PROTEIN-RELATED"/>
    <property type="match status" value="1"/>
</dbReference>
<gene>
    <name evidence="2" type="ORF">BDV29DRAFT_155572</name>
</gene>
<proteinExistence type="predicted"/>
<dbReference type="InterPro" id="IPR052998">
    <property type="entry name" value="Hetero-Diels-Alderase-like"/>
</dbReference>
<dbReference type="InterPro" id="IPR011042">
    <property type="entry name" value="6-blade_b-propeller_TolB-like"/>
</dbReference>
<dbReference type="PANTHER" id="PTHR42060:SF1">
    <property type="entry name" value="NHL REPEAT-CONTAINING PROTEIN"/>
    <property type="match status" value="1"/>
</dbReference>